<dbReference type="InterPro" id="IPR027484">
    <property type="entry name" value="PInositol-4-P-5-kinase_N"/>
</dbReference>
<dbReference type="GO" id="GO:0000285">
    <property type="term" value="F:1-phosphatidylinositol-3-phosphate 5-kinase activity"/>
    <property type="evidence" value="ECO:0007669"/>
    <property type="project" value="UniProtKB-EC"/>
</dbReference>
<feature type="region of interest" description="Disordered" evidence="14">
    <location>
        <begin position="1212"/>
        <end position="1232"/>
    </location>
</feature>
<gene>
    <name evidence="17" type="primary">fab1</name>
    <name evidence="17" type="ORF">SOMG_01185</name>
</gene>
<organism evidence="17 18">
    <name type="scientific">Schizosaccharomyces osmophilus</name>
    <dbReference type="NCBI Taxonomy" id="2545709"/>
    <lineage>
        <taxon>Eukaryota</taxon>
        <taxon>Fungi</taxon>
        <taxon>Dikarya</taxon>
        <taxon>Ascomycota</taxon>
        <taxon>Taphrinomycotina</taxon>
        <taxon>Schizosaccharomycetes</taxon>
        <taxon>Schizosaccharomycetales</taxon>
        <taxon>Schizosaccharomycetaceae</taxon>
        <taxon>Schizosaccharomyces</taxon>
    </lineage>
</organism>
<dbReference type="Pfam" id="PF01504">
    <property type="entry name" value="PIP5K"/>
    <property type="match status" value="1"/>
</dbReference>
<feature type="region of interest" description="Disordered" evidence="14">
    <location>
        <begin position="367"/>
        <end position="405"/>
    </location>
</feature>
<evidence type="ECO:0000256" key="7">
    <source>
        <dbReference type="ARBA" id="ARBA00022777"/>
    </source>
</evidence>
<feature type="region of interest" description="Disordered" evidence="14">
    <location>
        <begin position="224"/>
        <end position="249"/>
    </location>
</feature>
<sequence>MQVSDPLLKLKNGNLSREFWMRDERTTKCSLCEAEFSFFRRKHHCRICGKIFCSNCLTKVSGEIYDFSKEIKVCLPCASVSKTNLSSLYRHEERTTPNIGVNFPLLLEENSNDHVLSSFAEYSNPYEMPVDVRPPDITPMIAIPSSRSSYKSPGWGHRSIFVEWKKQNLSPQQISKSTSQYSPLNPGVSRDIGSSVVSMERLPSNPGHMSPLLNKTKKIKNSPTVRFSTPFMNGERSSLKLPSNGNRPPGIQVPNFSSGLKNECFDTGHEEELYVHTPQTDTDINSPQLELNSDFEDSDDESLFNNSTILPFHTNYNSSTRLQYPLADPTNVNTYTPANNLGYHANPLVSFLKFILPSSLLQPVPPSPTQHAAQLLSSQTDNAVSSGEVSPRFRARSRSSSHSPSVPAPWIFFSDSFNDLVVEFLKRLLLQMLLDANVDTPLKWVYCLPQILLKTSLNMSPDISAGDDIDVRSYVKIKKIPGGQPNQTFYIPGILFTKKASSKSMDRTVQKPRIALLSFSLDYDCNEQRILSLDSLMSQQEEYVYNLVSRICTLKPTLVFIKDDIPTIALKYFEEQGVVAICGIKETVMYDIARCCHADIISSIDKLSLRPRLGTCGQFQLCSYVIDENLGIRKTFAILDHCSERLGCTVVLRGASYEELTKVKRIVEISMLATYHLKLESCMLRDKFVNTTELFTSAYNMMTPLEEFMDKLGACNSEPSHGKLLENRGVTKYSLHNCLDSDTTIASTDLSFSHDIDAHSDIEMNFPAVDDYACIKSALLERITTFSPFIKRPLPRLLGRVYHLQTLENIYLTKLNSNYPSSYLLNFMNQFLGSLQRGDDYQLAYNLLCTHERFTFLQKQWELYYSRSRQLFSPLSNQRMVVLYSIINKETSVPCIGPERCLLEFYRESDCTLGQFIESTCLNTNVSCGGEYCPTKDMISHYKSYVHGNGRISVVLEDFTCPISGLEEKIVLWNYCRSCQRNTPVTVMSDETWRYSFGKYLEFMFYNDSIKDRFDFCSHSIMHDHVHYFGYVNMAVRFQRDPIEIFELFVPQVMLYYNPIYVKNQKDCEYLRLKKLIERCLSSVTTRINQLRTDWVTDPVKLQSCEDEIANYRSLLTRDNDELYSELTSIYENTTVVDFLSMNSVLRILQGRMIKWEQRFTDYQRLYLPSYKEISRLAATQIKKVFLARSILQHPSDPLESLDTARDGIALQVDNPSIDDESKGEKKGFSHTRSESALSIDVFKDNESLGSSMRSVFPAMETGTERKCGSISSKSPSKPENVESQSIPVSPNALRNRTSYRSPSERSLSELFDKKRQNSILSSPTSKDHLSDGLRNPVSSAISARISSMQKSAKPVTRKVAPTKDARVSSLVRQFEELSHQLQEKRRRDDELVRERHKRTMPVAPSKPVVEVFSDLSNAFEDEETFDNEVDDLEQKEINDIRNVSNNEANTGKEDADASYDTFEDIFGVLFKNEPDLGERQTPESFENRQNVCKEDLRSEFTGPYNDKTSLYKILSTFWSEWNSLNPLPFEFPVQAFEHVFSDSNVVIREDEPSSLISFTLNSPDYIKKMAEIEENMDSFMLESANQPTLEDKIENLMLKPTGTHLKYQFEEGSAYLSCKMFFAEQFSALRRACDVADSFVSSLSRCSVWESSGGKSGSAFLKTFDERYVMKVVSRLESDSLLSFAPAYFDYMSKVVFHELPTTLTKIFGFYHVDIRNPTTGKVCKLDIMVMENLFYDRKPSRIFDLKGSMRNRHVQSTGKDNEVLLDENLVELIYESPIFVSEQLKSMLQSSLWNDTLFLSKLNIMDYSLVVGIDYEKRELYVGIIDFIRTYTWDKKLESWVKEKGLVGRGPEPTIVTPKQYKIRFRKAMDCYILASQDFEVDGKNEEEDEV</sequence>
<dbReference type="InterPro" id="IPR002423">
    <property type="entry name" value="Cpn60/GroEL/TCP-1"/>
</dbReference>
<evidence type="ECO:0000256" key="14">
    <source>
        <dbReference type="SAM" id="MobiDB-lite"/>
    </source>
</evidence>
<keyword evidence="8" id="KW-0862">Zinc</keyword>
<evidence type="ECO:0000259" key="16">
    <source>
        <dbReference type="PROSITE" id="PS51455"/>
    </source>
</evidence>
<evidence type="ECO:0000256" key="8">
    <source>
        <dbReference type="ARBA" id="ARBA00022833"/>
    </source>
</evidence>
<evidence type="ECO:0000256" key="4">
    <source>
        <dbReference type="ARBA" id="ARBA00022723"/>
    </source>
</evidence>
<keyword evidence="6 11" id="KW-0863">Zinc-finger</keyword>
<evidence type="ECO:0000256" key="9">
    <source>
        <dbReference type="ARBA" id="ARBA00022840"/>
    </source>
</evidence>
<dbReference type="FunFam" id="3.30.810.10:FF:000001">
    <property type="entry name" value="1-phosphatidylinositol 3-phosphate 5-kinase FAB1"/>
    <property type="match status" value="1"/>
</dbReference>
<feature type="coiled-coil region" evidence="13">
    <location>
        <begin position="1368"/>
        <end position="1436"/>
    </location>
</feature>
<dbReference type="PANTHER" id="PTHR45748:SF7">
    <property type="entry name" value="1-PHOSPHATIDYLINOSITOL 3-PHOSPHATE 5-KINASE-RELATED"/>
    <property type="match status" value="1"/>
</dbReference>
<dbReference type="FunFam" id="3.50.7.10:FF:000007">
    <property type="entry name" value="1-phosphatidylinositol 3-phosphate 5-kinase isoform X1"/>
    <property type="match status" value="1"/>
</dbReference>
<feature type="compositionally biased region" description="Basic and acidic residues" evidence="14">
    <location>
        <begin position="1303"/>
        <end position="1316"/>
    </location>
</feature>
<evidence type="ECO:0000256" key="1">
    <source>
        <dbReference type="ARBA" id="ARBA00000768"/>
    </source>
</evidence>
<dbReference type="CDD" id="cd17300">
    <property type="entry name" value="PIPKc_PIKfyve"/>
    <property type="match status" value="1"/>
</dbReference>
<dbReference type="Pfam" id="PF01363">
    <property type="entry name" value="FYVE"/>
    <property type="match status" value="1"/>
</dbReference>
<dbReference type="GO" id="GO:0046854">
    <property type="term" value="P:phosphatidylinositol phosphate biosynthetic process"/>
    <property type="evidence" value="ECO:0007669"/>
    <property type="project" value="TreeGrafter"/>
</dbReference>
<keyword evidence="5 12" id="KW-0547">Nucleotide-binding</keyword>
<protein>
    <recommendedName>
        <fullName evidence="2">1-phosphatidylinositol-3-phosphate 5-kinase</fullName>
        <ecNumber evidence="2">2.7.1.150</ecNumber>
    </recommendedName>
    <alternativeName>
        <fullName evidence="10">Type III PIP kinase</fullName>
    </alternativeName>
</protein>
<proteinExistence type="predicted"/>
<dbReference type="PANTHER" id="PTHR45748">
    <property type="entry name" value="1-PHOSPHATIDYLINOSITOL 3-PHOSPHATE 5-KINASE-RELATED"/>
    <property type="match status" value="1"/>
</dbReference>
<keyword evidence="4" id="KW-0479">Metal-binding</keyword>
<dbReference type="GO" id="GO:0005524">
    <property type="term" value="F:ATP binding"/>
    <property type="evidence" value="ECO:0007669"/>
    <property type="project" value="UniProtKB-UniRule"/>
</dbReference>
<dbReference type="InterPro" id="IPR027409">
    <property type="entry name" value="GroEL-like_apical_dom_sf"/>
</dbReference>
<dbReference type="SUPFAM" id="SSF57903">
    <property type="entry name" value="FYVE/PHD zinc finger"/>
    <property type="match status" value="1"/>
</dbReference>
<evidence type="ECO:0000256" key="3">
    <source>
        <dbReference type="ARBA" id="ARBA00022679"/>
    </source>
</evidence>
<dbReference type="GO" id="GO:0008270">
    <property type="term" value="F:zinc ion binding"/>
    <property type="evidence" value="ECO:0007669"/>
    <property type="project" value="UniProtKB-KW"/>
</dbReference>
<keyword evidence="13" id="KW-0175">Coiled coil</keyword>
<dbReference type="GO" id="GO:0010008">
    <property type="term" value="C:endosome membrane"/>
    <property type="evidence" value="ECO:0007669"/>
    <property type="project" value="TreeGrafter"/>
</dbReference>
<dbReference type="KEGG" id="som:SOMG_01185"/>
<dbReference type="InterPro" id="IPR000306">
    <property type="entry name" value="Znf_FYVE"/>
</dbReference>
<feature type="domain" description="PIPK" evidence="16">
    <location>
        <begin position="1549"/>
        <end position="1875"/>
    </location>
</feature>
<dbReference type="PROSITE" id="PS51455">
    <property type="entry name" value="PIPK"/>
    <property type="match status" value="1"/>
</dbReference>
<evidence type="ECO:0000256" key="13">
    <source>
        <dbReference type="SAM" id="Coils"/>
    </source>
</evidence>
<dbReference type="Proteomes" id="UP001212411">
    <property type="component" value="Chromosome 1"/>
</dbReference>
<keyword evidence="9 12" id="KW-0067">ATP-binding</keyword>
<dbReference type="SUPFAM" id="SSF56104">
    <property type="entry name" value="SAICAR synthase-like"/>
    <property type="match status" value="1"/>
</dbReference>
<evidence type="ECO:0000256" key="12">
    <source>
        <dbReference type="PROSITE-ProRule" id="PRU00781"/>
    </source>
</evidence>
<dbReference type="Pfam" id="PF00118">
    <property type="entry name" value="Cpn60_TCP1"/>
    <property type="match status" value="1"/>
</dbReference>
<evidence type="ECO:0000256" key="11">
    <source>
        <dbReference type="PROSITE-ProRule" id="PRU00091"/>
    </source>
</evidence>
<accession>A0AAF0AW88</accession>
<dbReference type="InterPro" id="IPR011011">
    <property type="entry name" value="Znf_FYVE_PHD"/>
</dbReference>
<keyword evidence="18" id="KW-1185">Reference proteome</keyword>
<dbReference type="GeneID" id="80874667"/>
<dbReference type="SUPFAM" id="SSF52029">
    <property type="entry name" value="GroEL apical domain-like"/>
    <property type="match status" value="1"/>
</dbReference>
<evidence type="ECO:0000313" key="17">
    <source>
        <dbReference type="EMBL" id="WBW72800.1"/>
    </source>
</evidence>
<dbReference type="Gene3D" id="3.30.800.10">
    <property type="entry name" value="Phosphatidylinositol Phosphate Kinase II Beta"/>
    <property type="match status" value="1"/>
</dbReference>
<feature type="region of interest" description="Disordered" evidence="14">
    <location>
        <begin position="1346"/>
        <end position="1365"/>
    </location>
</feature>
<dbReference type="PROSITE" id="PS50178">
    <property type="entry name" value="ZF_FYVE"/>
    <property type="match status" value="1"/>
</dbReference>
<evidence type="ECO:0000256" key="6">
    <source>
        <dbReference type="ARBA" id="ARBA00022771"/>
    </source>
</evidence>
<dbReference type="CDD" id="cd03334">
    <property type="entry name" value="Fab1_TCP"/>
    <property type="match status" value="1"/>
</dbReference>
<feature type="compositionally biased region" description="Polar residues" evidence="14">
    <location>
        <begin position="1270"/>
        <end position="1302"/>
    </location>
</feature>
<dbReference type="InterPro" id="IPR002498">
    <property type="entry name" value="PInositol-4-P-4/5-kinase_core"/>
</dbReference>
<dbReference type="EC" id="2.7.1.150" evidence="2"/>
<dbReference type="SMART" id="SM00330">
    <property type="entry name" value="PIPKc"/>
    <property type="match status" value="1"/>
</dbReference>
<dbReference type="Gene3D" id="3.30.40.10">
    <property type="entry name" value="Zinc/RING finger domain, C3HC4 (zinc finger)"/>
    <property type="match status" value="1"/>
</dbReference>
<dbReference type="Gene3D" id="3.50.7.10">
    <property type="entry name" value="GroEL"/>
    <property type="match status" value="1"/>
</dbReference>
<dbReference type="InterPro" id="IPR017455">
    <property type="entry name" value="Znf_FYVE-rel"/>
</dbReference>
<feature type="compositionally biased region" description="Basic and acidic residues" evidence="14">
    <location>
        <begin position="1220"/>
        <end position="1232"/>
    </location>
</feature>
<name>A0AAF0AW88_9SCHI</name>
<dbReference type="SMART" id="SM00064">
    <property type="entry name" value="FYVE"/>
    <property type="match status" value="1"/>
</dbReference>
<comment type="catalytic activity">
    <reaction evidence="1">
        <text>a 1,2-diacyl-sn-glycero-3-phospho-(1D-myo-inositol-3-phosphate) + ATP = a 1,2-diacyl-sn-glycero-3-phospho-(1D-myo-inositol-3,5-bisphosphate) + ADP + H(+)</text>
        <dbReference type="Rhea" id="RHEA:13609"/>
        <dbReference type="ChEBI" id="CHEBI:15378"/>
        <dbReference type="ChEBI" id="CHEBI:30616"/>
        <dbReference type="ChEBI" id="CHEBI:57923"/>
        <dbReference type="ChEBI" id="CHEBI:58088"/>
        <dbReference type="ChEBI" id="CHEBI:456216"/>
        <dbReference type="EC" id="2.7.1.150"/>
    </reaction>
</comment>
<evidence type="ECO:0000256" key="10">
    <source>
        <dbReference type="ARBA" id="ARBA00075294"/>
    </source>
</evidence>
<dbReference type="FunFam" id="3.30.800.10:FF:000005">
    <property type="entry name" value="1-phosphatidylinositol-3-phosphate 5-kinase (Fab1)"/>
    <property type="match status" value="1"/>
</dbReference>
<keyword evidence="7 12" id="KW-0418">Kinase</keyword>
<dbReference type="InterPro" id="IPR027483">
    <property type="entry name" value="PInositol-4-P-4/5-kinase_C_sf"/>
</dbReference>
<evidence type="ECO:0000259" key="15">
    <source>
        <dbReference type="PROSITE" id="PS50178"/>
    </source>
</evidence>
<feature type="domain" description="FYVE-type" evidence="15">
    <location>
        <begin position="23"/>
        <end position="82"/>
    </location>
</feature>
<evidence type="ECO:0000313" key="18">
    <source>
        <dbReference type="Proteomes" id="UP001212411"/>
    </source>
</evidence>
<dbReference type="EMBL" id="CP115611">
    <property type="protein sequence ID" value="WBW72800.1"/>
    <property type="molecule type" value="Genomic_DNA"/>
</dbReference>
<dbReference type="InterPro" id="IPR044769">
    <property type="entry name" value="PIKfyve_PIPKc"/>
</dbReference>
<evidence type="ECO:0000256" key="5">
    <source>
        <dbReference type="ARBA" id="ARBA00022741"/>
    </source>
</evidence>
<dbReference type="InterPro" id="IPR013083">
    <property type="entry name" value="Znf_RING/FYVE/PHD"/>
</dbReference>
<dbReference type="Gene3D" id="3.30.810.10">
    <property type="entry name" value="2-Layer Sandwich"/>
    <property type="match status" value="1"/>
</dbReference>
<feature type="compositionally biased region" description="Polar residues" evidence="14">
    <location>
        <begin position="369"/>
        <end position="388"/>
    </location>
</feature>
<keyword evidence="3 12" id="KW-0808">Transferase</keyword>
<evidence type="ECO:0000256" key="2">
    <source>
        <dbReference type="ARBA" id="ARBA00012009"/>
    </source>
</evidence>
<dbReference type="GO" id="GO:0000329">
    <property type="term" value="C:fungal-type vacuole membrane"/>
    <property type="evidence" value="ECO:0007669"/>
    <property type="project" value="TreeGrafter"/>
</dbReference>
<feature type="region of interest" description="Disordered" evidence="14">
    <location>
        <begin position="1254"/>
        <end position="1336"/>
    </location>
</feature>
<reference evidence="17 18" key="1">
    <citation type="journal article" date="2023" name="G3 (Bethesda)">
        <title>A high-quality reference genome for the fission yeast Schizosaccharomyces osmophilus.</title>
        <authorList>
            <person name="Jia G.S."/>
            <person name="Zhang W.C."/>
            <person name="Liang Y."/>
            <person name="Liu X.H."/>
            <person name="Rhind N."/>
            <person name="Pidoux A."/>
            <person name="Brysch-Herzberg M."/>
            <person name="Du L.L."/>
        </authorList>
    </citation>
    <scope>NUCLEOTIDE SEQUENCE [LARGE SCALE GENOMIC DNA]</scope>
    <source>
        <strain evidence="17 18">CBS 15793</strain>
    </source>
</reference>
<dbReference type="RefSeq" id="XP_056037043.1">
    <property type="nucleotide sequence ID" value="XM_056179978.1"/>
</dbReference>